<dbReference type="GO" id="GO:0005615">
    <property type="term" value="C:extracellular space"/>
    <property type="evidence" value="ECO:0007669"/>
    <property type="project" value="TreeGrafter"/>
</dbReference>
<dbReference type="AlphaFoldDB" id="A0A3B3ST54"/>
<feature type="domain" description="Fibrinogen C-terminal" evidence="2">
    <location>
        <begin position="54"/>
        <end position="244"/>
    </location>
</feature>
<dbReference type="InterPro" id="IPR014716">
    <property type="entry name" value="Fibrinogen_a/b/g_C_1"/>
</dbReference>
<sequence length="289" mass="32017">MSKYTAKIQAARLGRYSAPISAEFNTGEILGSILFYSIPTYFFDPTPWSRGPGPLRFPFPTDCSQELLNGLRASGEALIYPSGRQGAAVRVFCDMESDGGGWTVRDSGGGKGGAHSLPERLRPYAANWNDYSKGFGNLSEEFWLGNELIHSLTGLEPMVLRVDLVAGAESAFAHYSSFSIDSQRRFYTLNLSGYSGTAGDSMQYHNGRPFSTKDRDPKPVLSGCAASYRGGWWYKDCHEANLNGLGEITLLLNCRFSLILRATRSLQRKSILPQEDQAHSLQVRRLYLE</sequence>
<dbReference type="NCBIfam" id="NF040941">
    <property type="entry name" value="GGGWT_bact"/>
    <property type="match status" value="1"/>
</dbReference>
<dbReference type="Gene3D" id="3.90.215.10">
    <property type="entry name" value="Gamma Fibrinogen, chain A, domain 1"/>
    <property type="match status" value="1"/>
</dbReference>
<dbReference type="SMART" id="SM00186">
    <property type="entry name" value="FBG"/>
    <property type="match status" value="1"/>
</dbReference>
<dbReference type="SUPFAM" id="SSF56496">
    <property type="entry name" value="Fibrinogen C-terminal domain-like"/>
    <property type="match status" value="1"/>
</dbReference>
<protein>
    <recommendedName>
        <fullName evidence="2">Fibrinogen C-terminal domain-containing protein</fullName>
    </recommendedName>
</protein>
<evidence type="ECO:0000313" key="3">
    <source>
        <dbReference type="Ensembl" id="ENSPKIP00000033505.1"/>
    </source>
</evidence>
<dbReference type="STRING" id="1676925.ENSPKIP00000033505"/>
<dbReference type="InterPro" id="IPR020837">
    <property type="entry name" value="Fibrinogen_CS"/>
</dbReference>
<dbReference type="Ensembl" id="ENSPKIT00000014395.1">
    <property type="protein sequence ID" value="ENSPKIP00000033505.1"/>
    <property type="gene ID" value="ENSPKIG00000013188.1"/>
</dbReference>
<dbReference type="PANTHER" id="PTHR19143:SF254">
    <property type="entry name" value="TENASCIN-R"/>
    <property type="match status" value="1"/>
</dbReference>
<dbReference type="InterPro" id="IPR002181">
    <property type="entry name" value="Fibrinogen_a/b/g_C_dom"/>
</dbReference>
<evidence type="ECO:0000313" key="4">
    <source>
        <dbReference type="Proteomes" id="UP000261540"/>
    </source>
</evidence>
<reference evidence="3" key="1">
    <citation type="submission" date="2025-08" db="UniProtKB">
        <authorList>
            <consortium name="Ensembl"/>
        </authorList>
    </citation>
    <scope>IDENTIFICATION</scope>
</reference>
<organism evidence="3 4">
    <name type="scientific">Paramormyrops kingsleyae</name>
    <dbReference type="NCBI Taxonomy" id="1676925"/>
    <lineage>
        <taxon>Eukaryota</taxon>
        <taxon>Metazoa</taxon>
        <taxon>Chordata</taxon>
        <taxon>Craniata</taxon>
        <taxon>Vertebrata</taxon>
        <taxon>Euteleostomi</taxon>
        <taxon>Actinopterygii</taxon>
        <taxon>Neopterygii</taxon>
        <taxon>Teleostei</taxon>
        <taxon>Osteoglossocephala</taxon>
        <taxon>Osteoglossomorpha</taxon>
        <taxon>Osteoglossiformes</taxon>
        <taxon>Mormyridae</taxon>
        <taxon>Paramormyrops</taxon>
    </lineage>
</organism>
<evidence type="ECO:0000259" key="2">
    <source>
        <dbReference type="PROSITE" id="PS51406"/>
    </source>
</evidence>
<proteinExistence type="predicted"/>
<evidence type="ECO:0000256" key="1">
    <source>
        <dbReference type="ARBA" id="ARBA00023157"/>
    </source>
</evidence>
<reference evidence="3" key="2">
    <citation type="submission" date="2025-09" db="UniProtKB">
        <authorList>
            <consortium name="Ensembl"/>
        </authorList>
    </citation>
    <scope>IDENTIFICATION</scope>
</reference>
<dbReference type="GeneTree" id="ENSGT00940000155565"/>
<dbReference type="PROSITE" id="PS51406">
    <property type="entry name" value="FIBRINOGEN_C_2"/>
    <property type="match status" value="1"/>
</dbReference>
<keyword evidence="4" id="KW-1185">Reference proteome</keyword>
<dbReference type="Proteomes" id="UP000261540">
    <property type="component" value="Unplaced"/>
</dbReference>
<accession>A0A3B3ST54</accession>
<dbReference type="PROSITE" id="PS00514">
    <property type="entry name" value="FIBRINOGEN_C_1"/>
    <property type="match status" value="1"/>
</dbReference>
<keyword evidence="1" id="KW-1015">Disulfide bond</keyword>
<dbReference type="InterPro" id="IPR050373">
    <property type="entry name" value="Fibrinogen_C-term_domain"/>
</dbReference>
<dbReference type="InterPro" id="IPR036056">
    <property type="entry name" value="Fibrinogen-like_C"/>
</dbReference>
<dbReference type="PANTHER" id="PTHR19143">
    <property type="entry name" value="FIBRINOGEN/TENASCIN/ANGIOPOEITIN"/>
    <property type="match status" value="1"/>
</dbReference>
<dbReference type="Pfam" id="PF00147">
    <property type="entry name" value="Fibrinogen_C"/>
    <property type="match status" value="1"/>
</dbReference>
<name>A0A3B3ST54_9TELE</name>
<dbReference type="CDD" id="cd00087">
    <property type="entry name" value="FReD"/>
    <property type="match status" value="1"/>
</dbReference>